<name>A0A699QN75_TANCI</name>
<evidence type="ECO:0000256" key="1">
    <source>
        <dbReference type="SAM" id="MobiDB-lite"/>
    </source>
</evidence>
<feature type="non-terminal residue" evidence="2">
    <location>
        <position position="1"/>
    </location>
</feature>
<feature type="region of interest" description="Disordered" evidence="1">
    <location>
        <begin position="1"/>
        <end position="33"/>
    </location>
</feature>
<gene>
    <name evidence="2" type="ORF">Tci_842990</name>
</gene>
<proteinExistence type="predicted"/>
<organism evidence="2">
    <name type="scientific">Tanacetum cinerariifolium</name>
    <name type="common">Dalmatian daisy</name>
    <name type="synonym">Chrysanthemum cinerariifolium</name>
    <dbReference type="NCBI Taxonomy" id="118510"/>
    <lineage>
        <taxon>Eukaryota</taxon>
        <taxon>Viridiplantae</taxon>
        <taxon>Streptophyta</taxon>
        <taxon>Embryophyta</taxon>
        <taxon>Tracheophyta</taxon>
        <taxon>Spermatophyta</taxon>
        <taxon>Magnoliopsida</taxon>
        <taxon>eudicotyledons</taxon>
        <taxon>Gunneridae</taxon>
        <taxon>Pentapetalae</taxon>
        <taxon>asterids</taxon>
        <taxon>campanulids</taxon>
        <taxon>Asterales</taxon>
        <taxon>Asteraceae</taxon>
        <taxon>Asteroideae</taxon>
        <taxon>Anthemideae</taxon>
        <taxon>Anthemidinae</taxon>
        <taxon>Tanacetum</taxon>
    </lineage>
</organism>
<evidence type="ECO:0000313" key="2">
    <source>
        <dbReference type="EMBL" id="GFC71020.1"/>
    </source>
</evidence>
<evidence type="ECO:0008006" key="3">
    <source>
        <dbReference type="Google" id="ProtNLM"/>
    </source>
</evidence>
<reference evidence="2" key="1">
    <citation type="journal article" date="2019" name="Sci. Rep.">
        <title>Draft genome of Tanacetum cinerariifolium, the natural source of mosquito coil.</title>
        <authorList>
            <person name="Yamashiro T."/>
            <person name="Shiraishi A."/>
            <person name="Satake H."/>
            <person name="Nakayama K."/>
        </authorList>
    </citation>
    <scope>NUCLEOTIDE SEQUENCE</scope>
</reference>
<protein>
    <recommendedName>
        <fullName evidence="3">Reverse transcriptase domain-containing protein</fullName>
    </recommendedName>
</protein>
<sequence length="76" mass="8779">GCNVLSEKLPDLDSTQDLHPQFHDNPLSGSTTDFPNSLLEEFTDELALITYPPEYDDNRQFDIESDLKEIEFLLYQ</sequence>
<dbReference type="EMBL" id="BKCJ011031552">
    <property type="protein sequence ID" value="GFC71020.1"/>
    <property type="molecule type" value="Genomic_DNA"/>
</dbReference>
<accession>A0A699QN75</accession>
<feature type="non-terminal residue" evidence="2">
    <location>
        <position position="76"/>
    </location>
</feature>
<comment type="caution">
    <text evidence="2">The sequence shown here is derived from an EMBL/GenBank/DDBJ whole genome shotgun (WGS) entry which is preliminary data.</text>
</comment>
<dbReference type="AlphaFoldDB" id="A0A699QN75"/>